<dbReference type="AlphaFoldDB" id="A0A7J9SL31"/>
<dbReference type="InterPro" id="IPR007835">
    <property type="entry name" value="MOFRL"/>
</dbReference>
<evidence type="ECO:0000313" key="3">
    <source>
        <dbReference type="EMBL" id="MBB6647660.1"/>
    </source>
</evidence>
<dbReference type="SUPFAM" id="SSF82544">
    <property type="entry name" value="GckA/TtuD-like"/>
    <property type="match status" value="1"/>
</dbReference>
<feature type="domain" description="MOFRL-associated" evidence="2">
    <location>
        <begin position="39"/>
        <end position="271"/>
    </location>
</feature>
<dbReference type="PANTHER" id="PTHR12227:SF0">
    <property type="entry name" value="GLYCERATE KINASE"/>
    <property type="match status" value="1"/>
</dbReference>
<evidence type="ECO:0000259" key="1">
    <source>
        <dbReference type="Pfam" id="PF05161"/>
    </source>
</evidence>
<dbReference type="InterPro" id="IPR038614">
    <property type="entry name" value="GK_N_sf"/>
</dbReference>
<dbReference type="EMBL" id="JACKXD010000006">
    <property type="protein sequence ID" value="MBB6647660.1"/>
    <property type="molecule type" value="Genomic_DNA"/>
</dbReference>
<evidence type="ECO:0000259" key="2">
    <source>
        <dbReference type="Pfam" id="PF13660"/>
    </source>
</evidence>
<reference evidence="3 4" key="1">
    <citation type="submission" date="2020-08" db="EMBL/GenBank/DDBJ databases">
        <authorList>
            <person name="Seo M.-J."/>
        </authorList>
    </citation>
    <scope>NUCLEOTIDE SEQUENCE [LARGE SCALE GENOMIC DNA]</scope>
    <source>
        <strain evidence="3 4">MBLA0160</strain>
    </source>
</reference>
<dbReference type="InterPro" id="IPR039760">
    <property type="entry name" value="MOFRL_protein"/>
</dbReference>
<feature type="domain" description="MOFRL" evidence="1">
    <location>
        <begin position="355"/>
        <end position="454"/>
    </location>
</feature>
<dbReference type="Pfam" id="PF13660">
    <property type="entry name" value="DUF4147"/>
    <property type="match status" value="1"/>
</dbReference>
<proteinExistence type="predicted"/>
<dbReference type="PANTHER" id="PTHR12227">
    <property type="entry name" value="GLYCERATE KINASE"/>
    <property type="match status" value="1"/>
</dbReference>
<sequence length="462" mass="46880">MRSTAPRFGTGFYPLGTEDAVVIDRGSIRAGSPAVEVVLDAVAAGIDAARPGTVLRDAVGVKDGGLTVGNAAYDLAAYDEVLFLGGGNAAGRVASHLPERLGPARSGGVVVTDDPVPVDGVDVVEGTHPVPSEPNREGTRRLLERARAADGDTLVVVAVTGGGSALLAAPVEGVTLADLRELTDVLVRSGAPIDRINAVRKHVSAVKGGRLARALTPATTVGVVFSDVTADDPSVVGSGPISPDPTSYDDALTVLSEYDVDAPESVTQHLERGAAGEVAETPAADDPAFDDVSVHVLANNATAVGAAREACADRGFEPLVLSSSVRGASQAAAVTHVAVAEEVRRRGDPVEPPAAILSGGETTVAVGKSGGTGGPNQEFALRAAVDLPARTVCCAVDTDGRDGPTDAAGAVVDPDTVDDRRSAREALAAHDVHGYLEERGALVRTGTTGTNVNDLRVLLVPE</sequence>
<accession>A0A7J9SL31</accession>
<dbReference type="InterPro" id="IPR025286">
    <property type="entry name" value="MOFRL_assoc_dom"/>
</dbReference>
<gene>
    <name evidence="3" type="ORF">H5V44_15450</name>
</gene>
<organism evidence="3 4">
    <name type="scientific">Halobellus ruber</name>
    <dbReference type="NCBI Taxonomy" id="2761102"/>
    <lineage>
        <taxon>Archaea</taxon>
        <taxon>Methanobacteriati</taxon>
        <taxon>Methanobacteriota</taxon>
        <taxon>Stenosarchaea group</taxon>
        <taxon>Halobacteria</taxon>
        <taxon>Halobacteriales</taxon>
        <taxon>Haloferacaceae</taxon>
        <taxon>Halobellus</taxon>
    </lineage>
</organism>
<dbReference type="Gene3D" id="3.40.50.10180">
    <property type="entry name" value="Glycerate kinase, MOFRL-like N-terminal domain"/>
    <property type="match status" value="1"/>
</dbReference>
<keyword evidence="4" id="KW-1185">Reference proteome</keyword>
<dbReference type="InterPro" id="IPR037035">
    <property type="entry name" value="GK-like_C_sf"/>
</dbReference>
<dbReference type="GO" id="GO:0008887">
    <property type="term" value="F:glycerate kinase activity"/>
    <property type="evidence" value="ECO:0007669"/>
    <property type="project" value="InterPro"/>
</dbReference>
<dbReference type="Pfam" id="PF05161">
    <property type="entry name" value="MOFRL"/>
    <property type="match status" value="1"/>
</dbReference>
<dbReference type="GO" id="GO:0005737">
    <property type="term" value="C:cytoplasm"/>
    <property type="evidence" value="ECO:0007669"/>
    <property type="project" value="TreeGrafter"/>
</dbReference>
<protein>
    <submittedName>
        <fullName evidence="3">DUF4147 domain-containing protein</fullName>
    </submittedName>
</protein>
<evidence type="ECO:0000313" key="4">
    <source>
        <dbReference type="Proteomes" id="UP000546257"/>
    </source>
</evidence>
<comment type="caution">
    <text evidence="3">The sequence shown here is derived from an EMBL/GenBank/DDBJ whole genome shotgun (WGS) entry which is preliminary data.</text>
</comment>
<name>A0A7J9SL31_9EURY</name>
<dbReference type="Proteomes" id="UP000546257">
    <property type="component" value="Unassembled WGS sequence"/>
</dbReference>
<dbReference type="Gene3D" id="3.40.1480.10">
    <property type="entry name" value="MOFRL domain"/>
    <property type="match status" value="1"/>
</dbReference>